<dbReference type="Proteomes" id="UP000886390">
    <property type="component" value="Unassembled WGS sequence"/>
</dbReference>
<gene>
    <name evidence="4" type="ORF">ENJ67_06015</name>
</gene>
<dbReference type="PROSITE" id="PS51257">
    <property type="entry name" value="PROKAR_LIPOPROTEIN"/>
    <property type="match status" value="1"/>
</dbReference>
<keyword evidence="1" id="KW-0175">Coiled coil</keyword>
<evidence type="ECO:0000313" key="4">
    <source>
        <dbReference type="EMBL" id="HFB54275.1"/>
    </source>
</evidence>
<dbReference type="EMBL" id="DRNH01000324">
    <property type="protein sequence ID" value="HFB54275.1"/>
    <property type="molecule type" value="Genomic_DNA"/>
</dbReference>
<keyword evidence="3" id="KW-0812">Transmembrane</keyword>
<organism evidence="4">
    <name type="scientific">Sulfurimonas autotrophica</name>
    <dbReference type="NCBI Taxonomy" id="202747"/>
    <lineage>
        <taxon>Bacteria</taxon>
        <taxon>Pseudomonadati</taxon>
        <taxon>Campylobacterota</taxon>
        <taxon>Epsilonproteobacteria</taxon>
        <taxon>Campylobacterales</taxon>
        <taxon>Sulfurimonadaceae</taxon>
        <taxon>Sulfurimonas</taxon>
    </lineage>
</organism>
<comment type="caution">
    <text evidence="4">The sequence shown here is derived from an EMBL/GenBank/DDBJ whole genome shotgun (WGS) entry which is preliminary data.</text>
</comment>
<protein>
    <submittedName>
        <fullName evidence="4">Uncharacterized protein</fullName>
    </submittedName>
</protein>
<feature type="region of interest" description="Disordered" evidence="2">
    <location>
        <begin position="201"/>
        <end position="224"/>
    </location>
</feature>
<evidence type="ECO:0000256" key="3">
    <source>
        <dbReference type="SAM" id="Phobius"/>
    </source>
</evidence>
<evidence type="ECO:0000256" key="1">
    <source>
        <dbReference type="SAM" id="Coils"/>
    </source>
</evidence>
<keyword evidence="3" id="KW-0472">Membrane</keyword>
<feature type="coiled-coil region" evidence="1">
    <location>
        <begin position="70"/>
        <end position="99"/>
    </location>
</feature>
<dbReference type="AlphaFoldDB" id="A0A7C3GCD0"/>
<proteinExistence type="predicted"/>
<evidence type="ECO:0000256" key="2">
    <source>
        <dbReference type="SAM" id="MobiDB-lite"/>
    </source>
</evidence>
<feature type="transmembrane region" description="Helical" evidence="3">
    <location>
        <begin position="120"/>
        <end position="140"/>
    </location>
</feature>
<accession>A0A7C3GCD0</accession>
<name>A0A7C3GCD0_9BACT</name>
<sequence>MKLLILLTITLFFSACNIGESKEELAAKKLQEKQAFEEKIANSKEVQLKKIDAQKEQELAKIESQTTLAKLEKEQLLEKIKLEAQAEKEKLLLAQAKEKEAFDAKLREQDHQDSMELKRYLLLILFFMLVIGSYFIYLYFKRKHDDQLRAYQDNLDKYFHQQENMTKMRIAEKIIDTVASGKLEKEQERELIKALSGNIAPSQEPPLLTDTEEDVELIEEEKRT</sequence>
<feature type="compositionally biased region" description="Acidic residues" evidence="2">
    <location>
        <begin position="210"/>
        <end position="224"/>
    </location>
</feature>
<reference evidence="4" key="1">
    <citation type="journal article" date="2020" name="mSystems">
        <title>Genome- and Community-Level Interaction Insights into Carbon Utilization and Element Cycling Functions of Hydrothermarchaeota in Hydrothermal Sediment.</title>
        <authorList>
            <person name="Zhou Z."/>
            <person name="Liu Y."/>
            <person name="Xu W."/>
            <person name="Pan J."/>
            <person name="Luo Z.H."/>
            <person name="Li M."/>
        </authorList>
    </citation>
    <scope>NUCLEOTIDE SEQUENCE [LARGE SCALE GENOMIC DNA]</scope>
    <source>
        <strain evidence="4">HyVt-507</strain>
    </source>
</reference>
<keyword evidence="3" id="KW-1133">Transmembrane helix</keyword>